<accession>B8D2R6</accession>
<evidence type="ECO:0000256" key="2">
    <source>
        <dbReference type="ARBA" id="ARBA00022692"/>
    </source>
</evidence>
<dbReference type="STRING" id="490899.DKAM_0108"/>
<feature type="transmembrane region" description="Helical" evidence="5">
    <location>
        <begin position="6"/>
        <end position="22"/>
    </location>
</feature>
<dbReference type="GeneID" id="7171696"/>
<sequence length="231" mass="25616">MKPHVYSTFIYATIITLMAFIIRNPKWLIMSSIISTVICLIYGGRRVLYLILLVSIGLIGVFVNALFFANTGKVVVETGPIIIRKHALEEFMVVALRLLLIASGGGVLALTHSSSEIARGLARELGLPYYIVLPIFYALRSLPLIKQDLDEILFMRKQRGYGRIPISPGSISSIITPLLSISYQRAVWGGISAELKGLRGSTIYRHIEVNILDILLLILLMIYIMAAFIPG</sequence>
<keyword evidence="2 5" id="KW-0812">Transmembrane</keyword>
<feature type="transmembrane region" description="Helical" evidence="5">
    <location>
        <begin position="209"/>
        <end position="229"/>
    </location>
</feature>
<comment type="subcellular location">
    <subcellularLocation>
        <location evidence="1">Membrane</location>
        <topology evidence="1">Multi-pass membrane protein</topology>
    </subcellularLocation>
</comment>
<dbReference type="EMBL" id="CP001140">
    <property type="protein sequence ID" value="ACL10437.1"/>
    <property type="molecule type" value="Genomic_DNA"/>
</dbReference>
<feature type="transmembrane region" description="Helical" evidence="5">
    <location>
        <begin position="27"/>
        <end position="43"/>
    </location>
</feature>
<protein>
    <submittedName>
        <fullName evidence="6">Cobalt transport protein</fullName>
    </submittedName>
</protein>
<feature type="transmembrane region" description="Helical" evidence="5">
    <location>
        <begin position="91"/>
        <end position="112"/>
    </location>
</feature>
<organism evidence="6 7">
    <name type="scientific">Desulfurococcus amylolyticus (strain DSM 18924 / JCM 16383 / VKM B-2413 / 1221n)</name>
    <name type="common">Desulfurococcus kamchatkensis</name>
    <dbReference type="NCBI Taxonomy" id="490899"/>
    <lineage>
        <taxon>Archaea</taxon>
        <taxon>Thermoproteota</taxon>
        <taxon>Thermoprotei</taxon>
        <taxon>Desulfurococcales</taxon>
        <taxon>Desulfurococcaceae</taxon>
        <taxon>Desulfurococcus</taxon>
    </lineage>
</organism>
<reference evidence="6 7" key="1">
    <citation type="journal article" date="2009" name="J. Bacteriol.">
        <title>Complete genome sequence of the anaerobic, protein-degrading hyperthermophilic crenarchaeon Desulfurococcus kamchatkensis.</title>
        <authorList>
            <person name="Ravin N.V."/>
            <person name="Mardanov A.V."/>
            <person name="Beletsky A.V."/>
            <person name="Kublanov I.V."/>
            <person name="Kolganova T.V."/>
            <person name="Lebedinsky A.V."/>
            <person name="Chernyh N.A."/>
            <person name="Bonch-Osmolovskaya E.A."/>
            <person name="Skryabin K.G."/>
        </authorList>
    </citation>
    <scope>NUCLEOTIDE SEQUENCE [LARGE SCALE GENOMIC DNA]</scope>
    <source>
        <strain evidence="7">DSM 18924 / JCM 16383 / VKM B-2413 / 1221n</strain>
    </source>
</reference>
<keyword evidence="4 5" id="KW-0472">Membrane</keyword>
<dbReference type="eggNOG" id="arCOG02252">
    <property type="taxonomic scope" value="Archaea"/>
</dbReference>
<evidence type="ECO:0000256" key="4">
    <source>
        <dbReference type="ARBA" id="ARBA00023136"/>
    </source>
</evidence>
<evidence type="ECO:0000313" key="7">
    <source>
        <dbReference type="Proteomes" id="UP000006903"/>
    </source>
</evidence>
<dbReference type="KEGG" id="dka:DKAM_0108"/>
<keyword evidence="3 5" id="KW-1133">Transmembrane helix</keyword>
<proteinExistence type="predicted"/>
<evidence type="ECO:0000313" key="6">
    <source>
        <dbReference type="EMBL" id="ACL10437.1"/>
    </source>
</evidence>
<evidence type="ECO:0000256" key="3">
    <source>
        <dbReference type="ARBA" id="ARBA00022989"/>
    </source>
</evidence>
<feature type="transmembrane region" description="Helical" evidence="5">
    <location>
        <begin position="49"/>
        <end position="70"/>
    </location>
</feature>
<dbReference type="Proteomes" id="UP000006903">
    <property type="component" value="Chromosome"/>
</dbReference>
<dbReference type="GO" id="GO:0005886">
    <property type="term" value="C:plasma membrane"/>
    <property type="evidence" value="ECO:0007669"/>
    <property type="project" value="UniProtKB-ARBA"/>
</dbReference>
<gene>
    <name evidence="6" type="ordered locus">DKAM_0108</name>
</gene>
<dbReference type="HOGENOM" id="CLU_1197677_0_0_2"/>
<dbReference type="RefSeq" id="WP_012607779.1">
    <property type="nucleotide sequence ID" value="NC_011766.1"/>
</dbReference>
<dbReference type="CDD" id="cd16914">
    <property type="entry name" value="EcfT"/>
    <property type="match status" value="1"/>
</dbReference>
<evidence type="ECO:0000256" key="1">
    <source>
        <dbReference type="ARBA" id="ARBA00004141"/>
    </source>
</evidence>
<dbReference type="AlphaFoldDB" id="B8D2R6"/>
<name>B8D2R6_DESA1</name>
<dbReference type="InterPro" id="IPR003339">
    <property type="entry name" value="ABC/ECF_trnsptr_transmembrane"/>
</dbReference>
<dbReference type="Pfam" id="PF02361">
    <property type="entry name" value="CbiQ"/>
    <property type="match status" value="1"/>
</dbReference>
<evidence type="ECO:0000256" key="5">
    <source>
        <dbReference type="SAM" id="Phobius"/>
    </source>
</evidence>